<evidence type="ECO:0008006" key="6">
    <source>
        <dbReference type="Google" id="ProtNLM"/>
    </source>
</evidence>
<evidence type="ECO:0000313" key="3">
    <source>
        <dbReference type="EMBL" id="SMO73213.1"/>
    </source>
</evidence>
<dbReference type="RefSeq" id="WP_142451103.1">
    <property type="nucleotide sequence ID" value="NZ_FXTA01000003.1"/>
</dbReference>
<sequence>MKTKILSFFFFLFGCIKVSACDCDTPKTILEFYSSKYVFKGIITSKIFSKDSATYTIKFKVIESYKKGKIPKELSFTSYYKKENARWSSCYTEEYQYQEWLVFAQENNGKLGFSSMCSNSEFIGGRGIDAYTQKILDSGNRFNLQDYIYNDNVDVRSEFNYTKPITDIDSVFRNGKVKDYEKTYAVLALYIDEKGKLISIFTGLDMDYSEPDFVNDPVFGLMKSFSVKSKRPLNEFEIEAIHLFSQVKDWEQKKHVTTKVPVKYIRYVRVEFDKENKKWKYDL</sequence>
<evidence type="ECO:0000256" key="1">
    <source>
        <dbReference type="SAM" id="SignalP"/>
    </source>
</evidence>
<evidence type="ECO:0000313" key="2">
    <source>
        <dbReference type="EMBL" id="MRX68303.1"/>
    </source>
</evidence>
<dbReference type="AlphaFoldDB" id="A0A521DNF5"/>
<dbReference type="Gene3D" id="2.40.50.120">
    <property type="match status" value="1"/>
</dbReference>
<accession>A0A521DNF5</accession>
<dbReference type="PROSITE" id="PS51257">
    <property type="entry name" value="PROKAR_LIPOPROTEIN"/>
    <property type="match status" value="1"/>
</dbReference>
<reference evidence="3 4" key="1">
    <citation type="submission" date="2017-05" db="EMBL/GenBank/DDBJ databases">
        <authorList>
            <person name="Varghese N."/>
            <person name="Submissions S."/>
        </authorList>
    </citation>
    <scope>NUCLEOTIDE SEQUENCE [LARGE SCALE GENOMIC DNA]</scope>
    <source>
        <strain evidence="3 4">DSM 19382</strain>
    </source>
</reference>
<evidence type="ECO:0000313" key="4">
    <source>
        <dbReference type="Proteomes" id="UP000317289"/>
    </source>
</evidence>
<dbReference type="InterPro" id="IPR008993">
    <property type="entry name" value="TIMP-like_OB-fold"/>
</dbReference>
<dbReference type="EMBL" id="FXTA01000003">
    <property type="protein sequence ID" value="SMO73213.1"/>
    <property type="molecule type" value="Genomic_DNA"/>
</dbReference>
<dbReference type="Proteomes" id="UP000317289">
    <property type="component" value="Unassembled WGS sequence"/>
</dbReference>
<dbReference type="OrthoDB" id="854096at2"/>
<name>A0A521DNF5_9FLAO</name>
<feature type="signal peptide" evidence="1">
    <location>
        <begin position="1"/>
        <end position="20"/>
    </location>
</feature>
<dbReference type="EMBL" id="WKKG01000004">
    <property type="protein sequence ID" value="MRX68303.1"/>
    <property type="molecule type" value="Genomic_DNA"/>
</dbReference>
<keyword evidence="1" id="KW-0732">Signal</keyword>
<gene>
    <name evidence="2" type="ORF">GJU42_10075</name>
    <name evidence="3" type="ORF">SAMN06265349_103437</name>
</gene>
<reference evidence="2 5" key="2">
    <citation type="submission" date="2019-11" db="EMBL/GenBank/DDBJ databases">
        <title>Flavobacterium resistens genome.</title>
        <authorList>
            <person name="Wilson V.M."/>
            <person name="Newman J.D."/>
        </authorList>
    </citation>
    <scope>NUCLEOTIDE SEQUENCE [LARGE SCALE GENOMIC DNA]</scope>
    <source>
        <strain evidence="2 5">DSM 19382</strain>
    </source>
</reference>
<proteinExistence type="predicted"/>
<protein>
    <recommendedName>
        <fullName evidence="6">Tissue inhibitor of metalloproteinase</fullName>
    </recommendedName>
</protein>
<organism evidence="3 4">
    <name type="scientific">Flavobacterium resistens</name>
    <dbReference type="NCBI Taxonomy" id="443612"/>
    <lineage>
        <taxon>Bacteria</taxon>
        <taxon>Pseudomonadati</taxon>
        <taxon>Bacteroidota</taxon>
        <taxon>Flavobacteriia</taxon>
        <taxon>Flavobacteriales</taxon>
        <taxon>Flavobacteriaceae</taxon>
        <taxon>Flavobacterium</taxon>
    </lineage>
</organism>
<evidence type="ECO:0000313" key="5">
    <source>
        <dbReference type="Proteomes" id="UP000468990"/>
    </source>
</evidence>
<dbReference type="Proteomes" id="UP000468990">
    <property type="component" value="Unassembled WGS sequence"/>
</dbReference>
<feature type="chain" id="PRO_5043205798" description="Tissue inhibitor of metalloproteinase" evidence="1">
    <location>
        <begin position="21"/>
        <end position="283"/>
    </location>
</feature>
<dbReference type="SUPFAM" id="SSF50242">
    <property type="entry name" value="TIMP-like"/>
    <property type="match status" value="1"/>
</dbReference>
<keyword evidence="5" id="KW-1185">Reference proteome</keyword>